<dbReference type="PANTHER" id="PTHR25462">
    <property type="entry name" value="BONUS, ISOFORM C-RELATED"/>
    <property type="match status" value="1"/>
</dbReference>
<protein>
    <recommendedName>
        <fullName evidence="5">B box-type domain-containing protein</fullName>
    </recommendedName>
</protein>
<dbReference type="EMBL" id="CACVKT020001759">
    <property type="protein sequence ID" value="CAC5371397.1"/>
    <property type="molecule type" value="Genomic_DNA"/>
</dbReference>
<evidence type="ECO:0000256" key="2">
    <source>
        <dbReference type="SAM" id="MobiDB-lite"/>
    </source>
</evidence>
<accession>A0A6J8APU5</accession>
<evidence type="ECO:0000313" key="3">
    <source>
        <dbReference type="EMBL" id="CAC5371397.1"/>
    </source>
</evidence>
<dbReference type="InterPro" id="IPR011042">
    <property type="entry name" value="6-blade_b-propeller_TolB-like"/>
</dbReference>
<sequence>MDNATHVPCGPCAFKNIRRKSVVWCPSCGEGLCESCLHHHKASAASRKHKVVVKDLQRVPSVLFSMRQTCPDHGLTFDLYCDIHEIPLCSKCIAEHKKCLRMLPISKKEDNLESIREEKSNIETEITNLREKINGYLDNLQDKVLNDISVIYSRCSMDTENFLGKIEARKRNIESIAQNITCIREYASDLQTFLLTQKLESDFAKEQECFVSDLSDADLEEIDIHVSFNSNIFSTLTAITSLADIDVIRYQSSMSKLKKDIQDECTDASRSPLANIRLLSRTPIITPRDPKLKFLRNCVILENKEVLFTDDSENRRLVWFNADGSHKRNIEMRSEPYDLVNHESNKVAVTVPREKAIFMFDLSKNKMAGKIVTKNFCYGLCFCDNKFVVSVLDQGIQTLDVYGKILQTVPMNVEKICNIHTSQDKLYYSEYDSSTVTCSDLYGNCIWKFRHKDFTGPLSVCTDICGNVYSVGYDTDNLIAISPDGKNCVFLLQEKDKLFGPTGLYFHKKTKQLIVCSRFDGQAVMNYGKGQYKNREISESTQGFGNQATRKMRIVYALVLLVAAIECRPMKIDQERRDSKNEVQNSQEIGRTKRSTWNNGKVISGYPLQNHQYTQQDLNNFLASDPRYSNGRWNPNYYNGRRRTKRSTWYNGQVISGYPLQNHQYTQQDLNNFLASDPRYSNGRWNPNYYNGRRAKRSTWYNGYYSSGSGSGYPWKNQKSKQKNSNIYVSNDSRLGNNRWDPFDYGKRWNHNYYNGRRLALFLSIKQYS</sequence>
<organism evidence="3 4">
    <name type="scientific">Mytilus coruscus</name>
    <name type="common">Sea mussel</name>
    <dbReference type="NCBI Taxonomy" id="42192"/>
    <lineage>
        <taxon>Eukaryota</taxon>
        <taxon>Metazoa</taxon>
        <taxon>Spiralia</taxon>
        <taxon>Lophotrochozoa</taxon>
        <taxon>Mollusca</taxon>
        <taxon>Bivalvia</taxon>
        <taxon>Autobranchia</taxon>
        <taxon>Pteriomorphia</taxon>
        <taxon>Mytilida</taxon>
        <taxon>Mytiloidea</taxon>
        <taxon>Mytilidae</taxon>
        <taxon>Mytilinae</taxon>
        <taxon>Mytilus</taxon>
    </lineage>
</organism>
<dbReference type="AlphaFoldDB" id="A0A6J8APU5"/>
<dbReference type="Proteomes" id="UP000507470">
    <property type="component" value="Unassembled WGS sequence"/>
</dbReference>
<evidence type="ECO:0000313" key="4">
    <source>
        <dbReference type="Proteomes" id="UP000507470"/>
    </source>
</evidence>
<gene>
    <name evidence="3" type="ORF">MCOR_9864</name>
</gene>
<name>A0A6J8APU5_MYTCO</name>
<dbReference type="GO" id="GO:0005654">
    <property type="term" value="C:nucleoplasm"/>
    <property type="evidence" value="ECO:0007669"/>
    <property type="project" value="TreeGrafter"/>
</dbReference>
<dbReference type="OrthoDB" id="6047276at2759"/>
<keyword evidence="1" id="KW-0175">Coiled coil</keyword>
<dbReference type="PANTHER" id="PTHR25462:SF305">
    <property type="entry name" value="RING-TYPE DOMAIN-CONTAINING PROTEIN"/>
    <property type="match status" value="1"/>
</dbReference>
<feature type="coiled-coil region" evidence="1">
    <location>
        <begin position="105"/>
        <end position="139"/>
    </location>
</feature>
<dbReference type="Gene3D" id="2.120.10.30">
    <property type="entry name" value="TolB, C-terminal domain"/>
    <property type="match status" value="1"/>
</dbReference>
<evidence type="ECO:0000256" key="1">
    <source>
        <dbReference type="SAM" id="Coils"/>
    </source>
</evidence>
<feature type="compositionally biased region" description="Polar residues" evidence="2">
    <location>
        <begin position="582"/>
        <end position="594"/>
    </location>
</feature>
<dbReference type="GO" id="GO:0061630">
    <property type="term" value="F:ubiquitin protein ligase activity"/>
    <property type="evidence" value="ECO:0007669"/>
    <property type="project" value="TreeGrafter"/>
</dbReference>
<dbReference type="Gene3D" id="3.30.160.60">
    <property type="entry name" value="Classic Zinc Finger"/>
    <property type="match status" value="1"/>
</dbReference>
<reference evidence="3 4" key="1">
    <citation type="submission" date="2020-06" db="EMBL/GenBank/DDBJ databases">
        <authorList>
            <person name="Li R."/>
            <person name="Bekaert M."/>
        </authorList>
    </citation>
    <scope>NUCLEOTIDE SEQUENCE [LARGE SCALE GENOMIC DNA]</scope>
    <source>
        <strain evidence="4">wild</strain>
    </source>
</reference>
<dbReference type="InterPro" id="IPR047153">
    <property type="entry name" value="TRIM45/56/19-like"/>
</dbReference>
<dbReference type="CDD" id="cd19757">
    <property type="entry name" value="Bbox1"/>
    <property type="match status" value="1"/>
</dbReference>
<proteinExistence type="predicted"/>
<dbReference type="SUPFAM" id="SSF101898">
    <property type="entry name" value="NHL repeat"/>
    <property type="match status" value="1"/>
</dbReference>
<feature type="region of interest" description="Disordered" evidence="2">
    <location>
        <begin position="575"/>
        <end position="594"/>
    </location>
</feature>
<keyword evidence="4" id="KW-1185">Reference proteome</keyword>
<evidence type="ECO:0008006" key="5">
    <source>
        <dbReference type="Google" id="ProtNLM"/>
    </source>
</evidence>